<keyword evidence="2" id="KW-0507">mRNA processing</keyword>
<keyword evidence="9" id="KW-1185">Reference proteome</keyword>
<protein>
    <submittedName>
        <fullName evidence="8">Small nuclear ribonucleo protein hPrp3</fullName>
    </submittedName>
</protein>
<evidence type="ECO:0000256" key="3">
    <source>
        <dbReference type="ARBA" id="ARBA00023187"/>
    </source>
</evidence>
<dbReference type="AlphaFoldDB" id="A0A433QF69"/>
<accession>A0A433QF69</accession>
<evidence type="ECO:0000256" key="1">
    <source>
        <dbReference type="ARBA" id="ARBA00004123"/>
    </source>
</evidence>
<dbReference type="EMBL" id="RBNJ01006655">
    <property type="protein sequence ID" value="RUS28423.1"/>
    <property type="molecule type" value="Genomic_DNA"/>
</dbReference>
<feature type="compositionally biased region" description="Low complexity" evidence="5">
    <location>
        <begin position="57"/>
        <end position="77"/>
    </location>
</feature>
<feature type="region of interest" description="Disordered" evidence="5">
    <location>
        <begin position="119"/>
        <end position="146"/>
    </location>
</feature>
<comment type="subcellular location">
    <subcellularLocation>
        <location evidence="1">Nucleus</location>
    </subcellularLocation>
</comment>
<proteinExistence type="predicted"/>
<organism evidence="8 9">
    <name type="scientific">Jimgerdemannia flammicorona</name>
    <dbReference type="NCBI Taxonomy" id="994334"/>
    <lineage>
        <taxon>Eukaryota</taxon>
        <taxon>Fungi</taxon>
        <taxon>Fungi incertae sedis</taxon>
        <taxon>Mucoromycota</taxon>
        <taxon>Mucoromycotina</taxon>
        <taxon>Endogonomycetes</taxon>
        <taxon>Endogonales</taxon>
        <taxon>Endogonaceae</taxon>
        <taxon>Jimgerdemannia</taxon>
    </lineage>
</organism>
<keyword evidence="3" id="KW-0508">mRNA splicing</keyword>
<dbReference type="InterPro" id="IPR010541">
    <property type="entry name" value="Prp3_C"/>
</dbReference>
<feature type="domain" description="Pre-mRNA-splicing factor 3" evidence="7">
    <location>
        <begin position="206"/>
        <end position="378"/>
    </location>
</feature>
<dbReference type="Proteomes" id="UP000274822">
    <property type="component" value="Unassembled WGS sequence"/>
</dbReference>
<sequence>SRAKFATIKAVHQLTQRKYFETFQPQPYLSTMADQAAKMAAIIAAKRAEIQAKLAQFQPPGGAQTQPAAAAPGSLPAPSRPPVVPAGPLGSSAEIQRKIAEAKGRLLAVALRNKAMQQIPTEPPRPEEIAGPSEPRASGGLHIKPPPGMVLDGSGNLDLKGMMAKGLIPKPNFATAKANQRPTPAPAKKELKLVQPSPDFTDTTKNPYYDPSLATTAAAAPRSRVAKGFKFNQPGKYVNQANQLRAKQQLEKLKLEIAASVRKAGMEVDLDVSDKSIKKDPPPSIEWWDVPLLPNKTYEDLGTGAAQQRLESGDSLVTLYVQHPVPIQPPADPGAPTPRPLMLTKSERKKLRRQRRLELQKEKQDKIRLGLLPPEQPKGESFCGVWGGGESSMSFANDANMSTLPNHCPSPPFSPVKLSNLMRVLGQEAIQDPTAIETRVRREMEQRKSSHEQANAERKLSEEAAREKKKRKLVEDTSKVVEVAVFKITNLTHRKHKYKVDTNAQQLKLTGCAILNRKCNLVIAEGGPKGIKAYKKLMLRRIDWEDMEKLNDETVPDVDDAGGVKPMEADEETKGPNRCLLVWEGEVKERAFRGFRFRVCESERAAREVLGRAKVEHYWDAATAVDDEELALRQPVL</sequence>
<feature type="compositionally biased region" description="Basic and acidic residues" evidence="5">
    <location>
        <begin position="442"/>
        <end position="466"/>
    </location>
</feature>
<dbReference type="InterPro" id="IPR013881">
    <property type="entry name" value="Pre-mRNA_splic_Prp3_dom"/>
</dbReference>
<dbReference type="PANTHER" id="PTHR14212">
    <property type="entry name" value="U4/U6-ASSOCIATED RNA SPLICING FACTOR-RELATED"/>
    <property type="match status" value="1"/>
</dbReference>
<evidence type="ECO:0000256" key="5">
    <source>
        <dbReference type="SAM" id="MobiDB-lite"/>
    </source>
</evidence>
<evidence type="ECO:0000313" key="9">
    <source>
        <dbReference type="Proteomes" id="UP000274822"/>
    </source>
</evidence>
<dbReference type="GO" id="GO:0000398">
    <property type="term" value="P:mRNA splicing, via spliceosome"/>
    <property type="evidence" value="ECO:0007669"/>
    <property type="project" value="InterPro"/>
</dbReference>
<feature type="domain" description="Pre-mRNA-splicing factor 3" evidence="7">
    <location>
        <begin position="411"/>
        <end position="460"/>
    </location>
</feature>
<feature type="region of interest" description="Disordered" evidence="5">
    <location>
        <begin position="57"/>
        <end position="80"/>
    </location>
</feature>
<evidence type="ECO:0000256" key="4">
    <source>
        <dbReference type="ARBA" id="ARBA00023242"/>
    </source>
</evidence>
<name>A0A433QF69_9FUNG</name>
<gene>
    <name evidence="8" type="ORF">BC938DRAFT_481905</name>
</gene>
<evidence type="ECO:0000259" key="6">
    <source>
        <dbReference type="Pfam" id="PF06544"/>
    </source>
</evidence>
<dbReference type="GO" id="GO:0046540">
    <property type="term" value="C:U4/U6 x U5 tri-snRNP complex"/>
    <property type="evidence" value="ECO:0007669"/>
    <property type="project" value="InterPro"/>
</dbReference>
<evidence type="ECO:0000313" key="8">
    <source>
        <dbReference type="EMBL" id="RUS28423.1"/>
    </source>
</evidence>
<dbReference type="CDD" id="cd24162">
    <property type="entry name" value="Prp3_C"/>
    <property type="match status" value="1"/>
</dbReference>
<dbReference type="PANTHER" id="PTHR14212:SF0">
    <property type="entry name" value="U4_U6 SMALL NUCLEAR RIBONUCLEOPROTEIN PRP3"/>
    <property type="match status" value="1"/>
</dbReference>
<feature type="domain" description="Small nuclear ribonucleoprotein Prp3 C-terminal" evidence="6">
    <location>
        <begin position="484"/>
        <end position="622"/>
    </location>
</feature>
<feature type="non-terminal residue" evidence="8">
    <location>
        <position position="1"/>
    </location>
</feature>
<reference evidence="8 9" key="1">
    <citation type="journal article" date="2018" name="New Phytol.">
        <title>Phylogenomics of Endogonaceae and evolution of mycorrhizas within Mucoromycota.</title>
        <authorList>
            <person name="Chang Y."/>
            <person name="Desiro A."/>
            <person name="Na H."/>
            <person name="Sandor L."/>
            <person name="Lipzen A."/>
            <person name="Clum A."/>
            <person name="Barry K."/>
            <person name="Grigoriev I.V."/>
            <person name="Martin F.M."/>
            <person name="Stajich J.E."/>
            <person name="Smith M.E."/>
            <person name="Bonito G."/>
            <person name="Spatafora J.W."/>
        </authorList>
    </citation>
    <scope>NUCLEOTIDE SEQUENCE [LARGE SCALE GENOMIC DNA]</scope>
    <source>
        <strain evidence="8 9">AD002</strain>
    </source>
</reference>
<evidence type="ECO:0000259" key="7">
    <source>
        <dbReference type="Pfam" id="PF08572"/>
    </source>
</evidence>
<evidence type="ECO:0000256" key="2">
    <source>
        <dbReference type="ARBA" id="ARBA00022664"/>
    </source>
</evidence>
<feature type="region of interest" description="Disordered" evidence="5">
    <location>
        <begin position="442"/>
        <end position="472"/>
    </location>
</feature>
<dbReference type="Pfam" id="PF06544">
    <property type="entry name" value="Prp3_C"/>
    <property type="match status" value="1"/>
</dbReference>
<dbReference type="Pfam" id="PF08572">
    <property type="entry name" value="PRP3"/>
    <property type="match status" value="2"/>
</dbReference>
<keyword evidence="4" id="KW-0539">Nucleus</keyword>
<comment type="caution">
    <text evidence="8">The sequence shown here is derived from an EMBL/GenBank/DDBJ whole genome shotgun (WGS) entry which is preliminary data.</text>
</comment>
<dbReference type="InterPro" id="IPR027104">
    <property type="entry name" value="Prp3"/>
</dbReference>